<name>A0A397W2S7_9GLOM</name>
<evidence type="ECO:0000313" key="3">
    <source>
        <dbReference type="Proteomes" id="UP000266673"/>
    </source>
</evidence>
<gene>
    <name evidence="2" type="ORF">C2G38_2061589</name>
</gene>
<proteinExistence type="predicted"/>
<keyword evidence="3" id="KW-1185">Reference proteome</keyword>
<comment type="caution">
    <text evidence="2">The sequence shown here is derived from an EMBL/GenBank/DDBJ whole genome shotgun (WGS) entry which is preliminary data.</text>
</comment>
<evidence type="ECO:0000256" key="1">
    <source>
        <dbReference type="SAM" id="SignalP"/>
    </source>
</evidence>
<organism evidence="2 3">
    <name type="scientific">Gigaspora rosea</name>
    <dbReference type="NCBI Taxonomy" id="44941"/>
    <lineage>
        <taxon>Eukaryota</taxon>
        <taxon>Fungi</taxon>
        <taxon>Fungi incertae sedis</taxon>
        <taxon>Mucoromycota</taxon>
        <taxon>Glomeromycotina</taxon>
        <taxon>Glomeromycetes</taxon>
        <taxon>Diversisporales</taxon>
        <taxon>Gigasporaceae</taxon>
        <taxon>Gigaspora</taxon>
    </lineage>
</organism>
<protein>
    <recommendedName>
        <fullName evidence="4">MD-2-related lipid-recognition domain-containing protein</fullName>
    </recommendedName>
</protein>
<reference evidence="2 3" key="1">
    <citation type="submission" date="2018-06" db="EMBL/GenBank/DDBJ databases">
        <title>Comparative genomics reveals the genomic features of Rhizophagus irregularis, R. cerebriforme, R. diaphanum and Gigaspora rosea, and their symbiotic lifestyle signature.</title>
        <authorList>
            <person name="Morin E."/>
            <person name="San Clemente H."/>
            <person name="Chen E.C.H."/>
            <person name="De La Providencia I."/>
            <person name="Hainaut M."/>
            <person name="Kuo A."/>
            <person name="Kohler A."/>
            <person name="Murat C."/>
            <person name="Tang N."/>
            <person name="Roy S."/>
            <person name="Loubradou J."/>
            <person name="Henrissat B."/>
            <person name="Grigoriev I.V."/>
            <person name="Corradi N."/>
            <person name="Roux C."/>
            <person name="Martin F.M."/>
        </authorList>
    </citation>
    <scope>NUCLEOTIDE SEQUENCE [LARGE SCALE GENOMIC DNA]</scope>
    <source>
        <strain evidence="2 3">DAOM 194757</strain>
    </source>
</reference>
<keyword evidence="1" id="KW-0732">Signal</keyword>
<accession>A0A397W2S7</accession>
<evidence type="ECO:0008006" key="4">
    <source>
        <dbReference type="Google" id="ProtNLM"/>
    </source>
</evidence>
<sequence length="139" mass="15458">MNQKFILAFILLVNFSVTNATKFFPCDHEDLPVPTVRFDPDPLGIDENTAFTVSGTTGAFNFDIYKVLISLVDKNAQEIDEVFYDVDPPIKAGSSFSFELAYKLEKSLPPLYFIFVGLYEHVNGASVLNGCAEGYSLIQ</sequence>
<dbReference type="AlphaFoldDB" id="A0A397W2S7"/>
<feature type="signal peptide" evidence="1">
    <location>
        <begin position="1"/>
        <end position="20"/>
    </location>
</feature>
<dbReference type="EMBL" id="QKWP01000094">
    <property type="protein sequence ID" value="RIB27579.1"/>
    <property type="molecule type" value="Genomic_DNA"/>
</dbReference>
<evidence type="ECO:0000313" key="2">
    <source>
        <dbReference type="EMBL" id="RIB27579.1"/>
    </source>
</evidence>
<dbReference type="Proteomes" id="UP000266673">
    <property type="component" value="Unassembled WGS sequence"/>
</dbReference>
<feature type="chain" id="PRO_5017249642" description="MD-2-related lipid-recognition domain-containing protein" evidence="1">
    <location>
        <begin position="21"/>
        <end position="139"/>
    </location>
</feature>